<dbReference type="GO" id="GO:0031593">
    <property type="term" value="F:polyubiquitin modification-dependent protein binding"/>
    <property type="evidence" value="ECO:0007669"/>
    <property type="project" value="TreeGrafter"/>
</dbReference>
<organism evidence="2 3">
    <name type="scientific">Rotaria magnacalcarata</name>
    <dbReference type="NCBI Taxonomy" id="392030"/>
    <lineage>
        <taxon>Eukaryota</taxon>
        <taxon>Metazoa</taxon>
        <taxon>Spiralia</taxon>
        <taxon>Gnathifera</taxon>
        <taxon>Rotifera</taxon>
        <taxon>Eurotatoria</taxon>
        <taxon>Bdelloidea</taxon>
        <taxon>Philodinida</taxon>
        <taxon>Philodinidae</taxon>
        <taxon>Rotaria</taxon>
    </lineage>
</organism>
<evidence type="ECO:0000313" key="3">
    <source>
        <dbReference type="Proteomes" id="UP000676336"/>
    </source>
</evidence>
<comment type="caution">
    <text evidence="2">The sequence shown here is derived from an EMBL/GenBank/DDBJ whole genome shotgun (WGS) entry which is preliminary data.</text>
</comment>
<protein>
    <recommendedName>
        <fullName evidence="1">STI1 domain-containing protein</fullName>
    </recommendedName>
</protein>
<dbReference type="InterPro" id="IPR006636">
    <property type="entry name" value="STI1_HS-bd"/>
</dbReference>
<dbReference type="Gene3D" id="1.10.260.100">
    <property type="match status" value="1"/>
</dbReference>
<dbReference type="PANTHER" id="PTHR10677">
    <property type="entry name" value="UBIQUILIN"/>
    <property type="match status" value="1"/>
</dbReference>
<proteinExistence type="predicted"/>
<evidence type="ECO:0000259" key="1">
    <source>
        <dbReference type="SMART" id="SM00727"/>
    </source>
</evidence>
<reference evidence="2" key="1">
    <citation type="submission" date="2021-02" db="EMBL/GenBank/DDBJ databases">
        <authorList>
            <person name="Nowell W R."/>
        </authorList>
    </citation>
    <scope>NUCLEOTIDE SEQUENCE</scope>
</reference>
<dbReference type="GO" id="GO:0006511">
    <property type="term" value="P:ubiquitin-dependent protein catabolic process"/>
    <property type="evidence" value="ECO:0007669"/>
    <property type="project" value="TreeGrafter"/>
</dbReference>
<dbReference type="Pfam" id="PF23195">
    <property type="entry name" value="UBQLN1"/>
    <property type="match status" value="1"/>
</dbReference>
<dbReference type="FunFam" id="1.10.260.100:FF:000001">
    <property type="entry name" value="Ubiquilin 1"/>
    <property type="match status" value="1"/>
</dbReference>
<dbReference type="GO" id="GO:0005829">
    <property type="term" value="C:cytosol"/>
    <property type="evidence" value="ECO:0007669"/>
    <property type="project" value="TreeGrafter"/>
</dbReference>
<dbReference type="InterPro" id="IPR015496">
    <property type="entry name" value="Ubiquilin"/>
</dbReference>
<dbReference type="SMART" id="SM00727">
    <property type="entry name" value="STI1"/>
    <property type="match status" value="1"/>
</dbReference>
<dbReference type="PANTHER" id="PTHR10677:SF3">
    <property type="entry name" value="FI07626P-RELATED"/>
    <property type="match status" value="1"/>
</dbReference>
<name>A0A8S3DFN9_9BILA</name>
<feature type="domain" description="STI1" evidence="1">
    <location>
        <begin position="19"/>
        <end position="56"/>
    </location>
</feature>
<dbReference type="Proteomes" id="UP000676336">
    <property type="component" value="Unassembled WGS sequence"/>
</dbReference>
<dbReference type="EMBL" id="CAJOBI010201987">
    <property type="protein sequence ID" value="CAF4994414.1"/>
    <property type="molecule type" value="Genomic_DNA"/>
</dbReference>
<sequence length="56" mass="6490">MVQSITSNPDLLRSLLLSNPQMRDLMERNPEISHLLNNPDLLRQTMEYARNPTALQ</sequence>
<feature type="non-terminal residue" evidence="2">
    <location>
        <position position="1"/>
    </location>
</feature>
<accession>A0A8S3DFN9</accession>
<evidence type="ECO:0000313" key="2">
    <source>
        <dbReference type="EMBL" id="CAF4994414.1"/>
    </source>
</evidence>
<dbReference type="AlphaFoldDB" id="A0A8S3DFN9"/>
<gene>
    <name evidence="2" type="ORF">SMN809_LOCUS56466</name>
</gene>